<dbReference type="RefSeq" id="WP_035887926.1">
    <property type="nucleotide sequence ID" value="NZ_JNCF01000010.1"/>
</dbReference>
<dbReference type="SUPFAM" id="SSF48179">
    <property type="entry name" value="6-phosphogluconate dehydrogenase C-terminal domain-like"/>
    <property type="match status" value="1"/>
</dbReference>
<reference evidence="4 5" key="1">
    <citation type="submission" date="2014-05" db="EMBL/GenBank/DDBJ databases">
        <authorList>
            <person name="Rizzardi K."/>
            <person name="Winiecka-Krusnell J."/>
            <person name="Ramliden M."/>
            <person name="Alm E."/>
            <person name="Andersson S."/>
            <person name="Byfors S."/>
        </authorList>
    </citation>
    <scope>NUCLEOTIDE SEQUENCE [LARGE SCALE GENOMIC DNA]</scope>
    <source>
        <strain evidence="4 5">LEGN</strain>
    </source>
</reference>
<comment type="caution">
    <text evidence="4">The sequence shown here is derived from an EMBL/GenBank/DDBJ whole genome shotgun (WGS) entry which is preliminary data.</text>
</comment>
<gene>
    <name evidence="4" type="ORF">EP47_05930</name>
</gene>
<feature type="domain" description="DUF2520" evidence="3">
    <location>
        <begin position="136"/>
        <end position="262"/>
    </location>
</feature>
<dbReference type="SUPFAM" id="SSF51735">
    <property type="entry name" value="NAD(P)-binding Rossmann-fold domains"/>
    <property type="match status" value="1"/>
</dbReference>
<dbReference type="Pfam" id="PF10728">
    <property type="entry name" value="DUF2520"/>
    <property type="match status" value="1"/>
</dbReference>
<evidence type="ECO:0008006" key="6">
    <source>
        <dbReference type="Google" id="ProtNLM"/>
    </source>
</evidence>
<feature type="domain" description="Putative oxidoreductase/dehydrogenase Rossmann-like" evidence="2">
    <location>
        <begin position="4"/>
        <end position="118"/>
    </location>
</feature>
<keyword evidence="5" id="KW-1185">Reference proteome</keyword>
<dbReference type="AlphaFoldDB" id="A0A0A2SRK4"/>
<dbReference type="InterPro" id="IPR036291">
    <property type="entry name" value="NAD(P)-bd_dom_sf"/>
</dbReference>
<dbReference type="InterPro" id="IPR018931">
    <property type="entry name" value="DUF2520"/>
</dbReference>
<dbReference type="STRING" id="1498499.EP47_05930"/>
<name>A0A0A2SRK4_9GAMM</name>
<sequence length="285" mass="30598">MNFNIIGAGRLGKNLGIAISINQIACLNSVCNTNLISASQACNEIGFGKAVSKITELPEADITWITCKDDSIANIVSILSKEHLLKKGSLVIHCSGALNSDILEPLKKQGCYIASLHPLKAFSANLINANAFAGVTCVMEGDPEACSWLREIFTQLKASAITIQPEAKAIYHAAATIASNYLVTLASYSEELFLQAGITPQQSKSMICHLMQSNIINLNETNSIKKALTGPLVRGDTNTIALHLEAINNYDINKLYKTLALATLPLSDLPLETKENLKAILGETS</sequence>
<organism evidence="4 5">
    <name type="scientific">Legionella norrlandica</name>
    <dbReference type="NCBI Taxonomy" id="1498499"/>
    <lineage>
        <taxon>Bacteria</taxon>
        <taxon>Pseudomonadati</taxon>
        <taxon>Pseudomonadota</taxon>
        <taxon>Gammaproteobacteria</taxon>
        <taxon>Legionellales</taxon>
        <taxon>Legionellaceae</taxon>
        <taxon>Legionella</taxon>
    </lineage>
</organism>
<dbReference type="Pfam" id="PF10727">
    <property type="entry name" value="Rossmann-like"/>
    <property type="match status" value="1"/>
</dbReference>
<accession>A0A0A2SRK4</accession>
<dbReference type="Gene3D" id="3.40.50.720">
    <property type="entry name" value="NAD(P)-binding Rossmann-like Domain"/>
    <property type="match status" value="1"/>
</dbReference>
<dbReference type="Gene3D" id="1.10.1040.20">
    <property type="entry name" value="ProC-like, C-terminal domain"/>
    <property type="match status" value="1"/>
</dbReference>
<evidence type="ECO:0000259" key="3">
    <source>
        <dbReference type="Pfam" id="PF10728"/>
    </source>
</evidence>
<dbReference type="EMBL" id="JNCF01000010">
    <property type="protein sequence ID" value="KGP63760.1"/>
    <property type="molecule type" value="Genomic_DNA"/>
</dbReference>
<dbReference type="InterPro" id="IPR008927">
    <property type="entry name" value="6-PGluconate_DH-like_C_sf"/>
</dbReference>
<evidence type="ECO:0000259" key="2">
    <source>
        <dbReference type="Pfam" id="PF10727"/>
    </source>
</evidence>
<dbReference type="OrthoDB" id="8650434at2"/>
<evidence type="ECO:0000313" key="4">
    <source>
        <dbReference type="EMBL" id="KGP63760.1"/>
    </source>
</evidence>
<dbReference type="PANTHER" id="PTHR40459">
    <property type="entry name" value="CONSERVED HYPOTHETICAL ALANINE AND LEUCINE RICH PROTEIN"/>
    <property type="match status" value="1"/>
</dbReference>
<dbReference type="GO" id="GO:0016491">
    <property type="term" value="F:oxidoreductase activity"/>
    <property type="evidence" value="ECO:0007669"/>
    <property type="project" value="UniProtKB-KW"/>
</dbReference>
<dbReference type="InterPro" id="IPR019665">
    <property type="entry name" value="OxRdtase/DH_put_Rossmann_dom"/>
</dbReference>
<dbReference type="Proteomes" id="UP000054422">
    <property type="component" value="Unassembled WGS sequence"/>
</dbReference>
<dbReference type="InterPro" id="IPR037108">
    <property type="entry name" value="TM1727-like_C_sf"/>
</dbReference>
<proteinExistence type="predicted"/>
<dbReference type="PANTHER" id="PTHR40459:SF1">
    <property type="entry name" value="CONSERVED HYPOTHETICAL ALANINE AND LEUCINE RICH PROTEIN"/>
    <property type="match status" value="1"/>
</dbReference>
<protein>
    <recommendedName>
        <fullName evidence="6">DUF2520 domain-containing protein</fullName>
    </recommendedName>
</protein>
<evidence type="ECO:0000313" key="5">
    <source>
        <dbReference type="Proteomes" id="UP000054422"/>
    </source>
</evidence>
<evidence type="ECO:0000256" key="1">
    <source>
        <dbReference type="ARBA" id="ARBA00023002"/>
    </source>
</evidence>
<keyword evidence="1" id="KW-0560">Oxidoreductase</keyword>